<evidence type="ECO:0000313" key="1">
    <source>
        <dbReference type="EMBL" id="AYN66667.1"/>
    </source>
</evidence>
<dbReference type="OrthoDB" id="1401647at2"/>
<dbReference type="Proteomes" id="UP000276309">
    <property type="component" value="Chromosome"/>
</dbReference>
<dbReference type="AlphaFoldDB" id="A0A3G2L312"/>
<dbReference type="RefSeq" id="WP_121847719.1">
    <property type="nucleotide sequence ID" value="NZ_CP032050.1"/>
</dbReference>
<keyword evidence="2" id="KW-1185">Reference proteome</keyword>
<gene>
    <name evidence="1" type="ORF">D1013_04350</name>
</gene>
<sequence length="754" mass="85163">MNYLKYLFIILAVTAQAQNYSYGLEEKKPKTVQEEIEPVSENLPEREIFIVPSDFNWSVIPNELQNTIWEIEHNFDLKGQTVVLPKNVLIRFKGGILQNGELRGDNTEIETSDKSQIFADLELAGTFKSEYLKPYWFGAIMDGIRDDRLELVETLKQATSIKAKVLIEYDIFLDLETTGNKSIFLDNNSWLEGKNSPNIIINNLFSPAFFIALTKDVTIKNLTFLYDQSYEANFGWNEKIHSTNTVFLANYLTENHNLKFESSTPITKSPISWRSVIFMDAPEDVLLENVTIKAKGSKANQFIQWAIKLKEEYKPNQVIIAKNRGETKTPKNIELKNVTLDGVIMGIQGIVSDFKSSGLQSYRYSDVQDANGNSIGGSGTGGQYWMHPPHLIYLNSDDSPILESKNIIINNTTDYGIYVGSEKVRGSHGYCHSLKLVDNITNAKVSNYKSYRRDGLWDLGNLTNSEFKNIYSESTSEIFDDSWKFQAARFLGELNNCLFQNITVKDVSETSQIFPWDVTHGNQVIMDNVQIYVNDLNTTEDGPFGIYGSNNQVINSGLHISKHSSSNEHLGVIAIDTETRLKGYNNRYEITVKGWRKLTDYFVSGKCIKLIIQDKSNPNINSNYGKVIDETNNYISEVLNGKRTDYWSQSESTKILDKNGVLLNTKIPNSFSVTSVKLVKGSSNDLNKSWNLIADSSDGEVLIAEIPPGRMELNKNLDLGPFKLNQGVYLKSNKMNTSSGNINISIQLKRIVAN</sequence>
<accession>A0A3G2L312</accession>
<name>A0A3G2L312_9FLAO</name>
<dbReference type="EMBL" id="CP032050">
    <property type="protein sequence ID" value="AYN66667.1"/>
    <property type="molecule type" value="Genomic_DNA"/>
</dbReference>
<evidence type="ECO:0000313" key="2">
    <source>
        <dbReference type="Proteomes" id="UP000276309"/>
    </source>
</evidence>
<protein>
    <submittedName>
        <fullName evidence="1">Uncharacterized protein</fullName>
    </submittedName>
</protein>
<organism evidence="1 2">
    <name type="scientific">Euzebyella marina</name>
    <dbReference type="NCBI Taxonomy" id="1761453"/>
    <lineage>
        <taxon>Bacteria</taxon>
        <taxon>Pseudomonadati</taxon>
        <taxon>Bacteroidota</taxon>
        <taxon>Flavobacteriia</taxon>
        <taxon>Flavobacteriales</taxon>
        <taxon>Flavobacteriaceae</taxon>
        <taxon>Euzebyella</taxon>
    </lineage>
</organism>
<proteinExistence type="predicted"/>
<dbReference type="KEGG" id="emar:D1013_04350"/>
<reference evidence="1 2" key="1">
    <citation type="submission" date="2018-08" db="EMBL/GenBank/DDBJ databases">
        <title>The reduced genetic potential of extracellular carbohydrate catabolism in Euzebyella marina RN62, a Flavobacteriia bacterium isolated from the hadal water.</title>
        <authorList>
            <person name="Xue C."/>
        </authorList>
    </citation>
    <scope>NUCLEOTIDE SEQUENCE [LARGE SCALE GENOMIC DNA]</scope>
    <source>
        <strain evidence="1 2">RN62</strain>
    </source>
</reference>